<protein>
    <recommendedName>
        <fullName evidence="3">DUF2007 domain-containing protein</fullName>
    </recommendedName>
</protein>
<dbReference type="EMBL" id="QEHR01000005">
    <property type="protein sequence ID" value="PVW14683.1"/>
    <property type="molecule type" value="Genomic_DNA"/>
</dbReference>
<evidence type="ECO:0000313" key="1">
    <source>
        <dbReference type="EMBL" id="PVW14683.1"/>
    </source>
</evidence>
<reference evidence="1 2" key="1">
    <citation type="submission" date="2018-04" db="EMBL/GenBank/DDBJ databases">
        <title>Marixanthomonas spongiae HN-E44 sp. nov., isolated from a marine sponge.</title>
        <authorList>
            <person name="Luo L."/>
            <person name="Zhuang L."/>
        </authorList>
    </citation>
    <scope>NUCLEOTIDE SEQUENCE [LARGE SCALE GENOMIC DNA]</scope>
    <source>
        <strain evidence="1 2">HN-E44</strain>
    </source>
</reference>
<organism evidence="1 2">
    <name type="scientific">Marixanthomonas spongiae</name>
    <dbReference type="NCBI Taxonomy" id="2174845"/>
    <lineage>
        <taxon>Bacteria</taxon>
        <taxon>Pseudomonadati</taxon>
        <taxon>Bacteroidota</taxon>
        <taxon>Flavobacteriia</taxon>
        <taxon>Flavobacteriales</taxon>
        <taxon>Flavobacteriaceae</taxon>
        <taxon>Marixanthomonas</taxon>
    </lineage>
</organism>
<evidence type="ECO:0000313" key="2">
    <source>
        <dbReference type="Proteomes" id="UP000245962"/>
    </source>
</evidence>
<dbReference type="Proteomes" id="UP000245962">
    <property type="component" value="Unassembled WGS sequence"/>
</dbReference>
<evidence type="ECO:0008006" key="3">
    <source>
        <dbReference type="Google" id="ProtNLM"/>
    </source>
</evidence>
<keyword evidence="2" id="KW-1185">Reference proteome</keyword>
<sequence length="81" mass="8869">MDTNQETIKIYTGPGVIAQGLISVLQGLNIEPIIKNEQQNELVSGFSVGGASHDLAVFIRKDELEKVRPEIESYLAEVGEK</sequence>
<dbReference type="OrthoDB" id="1149279at2"/>
<name>A0A2U0I0P7_9FLAO</name>
<dbReference type="AlphaFoldDB" id="A0A2U0I0P7"/>
<gene>
    <name evidence="1" type="ORF">DDV96_09190</name>
</gene>
<accession>A0A2U0I0P7</accession>
<comment type="caution">
    <text evidence="1">The sequence shown here is derived from an EMBL/GenBank/DDBJ whole genome shotgun (WGS) entry which is preliminary data.</text>
</comment>
<proteinExistence type="predicted"/>
<dbReference type="RefSeq" id="WP_116694459.1">
    <property type="nucleotide sequence ID" value="NZ_QEHR01000005.1"/>
</dbReference>